<reference evidence="5" key="1">
    <citation type="journal article" date="2019" name="Int. J. Syst. Evol. Microbiol.">
        <title>The Global Catalogue of Microorganisms (GCM) 10K type strain sequencing project: providing services to taxonomists for standard genome sequencing and annotation.</title>
        <authorList>
            <consortium name="The Broad Institute Genomics Platform"/>
            <consortium name="The Broad Institute Genome Sequencing Center for Infectious Disease"/>
            <person name="Wu L."/>
            <person name="Ma J."/>
        </authorList>
    </citation>
    <scope>NUCLEOTIDE SEQUENCE [LARGE SCALE GENOMIC DNA]</scope>
    <source>
        <strain evidence="5">CGMCC 1.10130</strain>
    </source>
</reference>
<feature type="domain" description="Outer membrane protein beta-barrel" evidence="3">
    <location>
        <begin position="8"/>
        <end position="187"/>
    </location>
</feature>
<evidence type="ECO:0000313" key="5">
    <source>
        <dbReference type="Proteomes" id="UP000619743"/>
    </source>
</evidence>
<dbReference type="Pfam" id="PF13505">
    <property type="entry name" value="OMP_b-brl"/>
    <property type="match status" value="1"/>
</dbReference>
<feature type="signal peptide" evidence="2">
    <location>
        <begin position="1"/>
        <end position="21"/>
    </location>
</feature>
<evidence type="ECO:0000256" key="2">
    <source>
        <dbReference type="SAM" id="SignalP"/>
    </source>
</evidence>
<dbReference type="Proteomes" id="UP000619743">
    <property type="component" value="Unassembled WGS sequence"/>
</dbReference>
<evidence type="ECO:0000313" key="4">
    <source>
        <dbReference type="EMBL" id="GGA89355.1"/>
    </source>
</evidence>
<dbReference type="RefSeq" id="WP_087506396.1">
    <property type="nucleotide sequence ID" value="NZ_BMDX01000027.1"/>
</dbReference>
<comment type="caution">
    <text evidence="4">The sequence shown here is derived from an EMBL/GenBank/DDBJ whole genome shotgun (WGS) entry which is preliminary data.</text>
</comment>
<keyword evidence="5" id="KW-1185">Reference proteome</keyword>
<proteinExistence type="predicted"/>
<accession>A0A8J2UA08</accession>
<keyword evidence="1 2" id="KW-0732">Signal</keyword>
<evidence type="ECO:0000259" key="3">
    <source>
        <dbReference type="Pfam" id="PF13505"/>
    </source>
</evidence>
<dbReference type="InterPro" id="IPR011250">
    <property type="entry name" value="OMP/PagP_B-barrel"/>
</dbReference>
<dbReference type="AlphaFoldDB" id="A0A8J2UA08"/>
<gene>
    <name evidence="4" type="ORF">GCM10011369_34410</name>
</gene>
<organism evidence="4 5">
    <name type="scientific">Neiella marina</name>
    <dbReference type="NCBI Taxonomy" id="508461"/>
    <lineage>
        <taxon>Bacteria</taxon>
        <taxon>Pseudomonadati</taxon>
        <taxon>Pseudomonadota</taxon>
        <taxon>Gammaproteobacteria</taxon>
        <taxon>Alteromonadales</taxon>
        <taxon>Echinimonadaceae</taxon>
        <taxon>Neiella</taxon>
    </lineage>
</organism>
<name>A0A8J2UA08_9GAMM</name>
<dbReference type="SUPFAM" id="SSF56925">
    <property type="entry name" value="OMPA-like"/>
    <property type="match status" value="1"/>
</dbReference>
<feature type="chain" id="PRO_5035301392" description="Outer membrane protein beta-barrel domain-containing protein" evidence="2">
    <location>
        <begin position="22"/>
        <end position="187"/>
    </location>
</feature>
<evidence type="ECO:0000256" key="1">
    <source>
        <dbReference type="ARBA" id="ARBA00022729"/>
    </source>
</evidence>
<dbReference type="InterPro" id="IPR027385">
    <property type="entry name" value="Beta-barrel_OMP"/>
</dbReference>
<protein>
    <recommendedName>
        <fullName evidence="3">Outer membrane protein beta-barrel domain-containing protein</fullName>
    </recommendedName>
</protein>
<dbReference type="Gene3D" id="2.40.160.20">
    <property type="match status" value="1"/>
</dbReference>
<sequence>MSRILCGLAAVCLSIASTCHAQHKLSASGYVALFDYEFDNRELAERYSNHEGAVHYTLRYQYDLSERWSAGIGYLNGTSNTAENIFDGLLNDKVEVEYQAVQLFAQGRMPVSQRNFLFAEASLSRYDNDLVVDGDTFSSTDGVGFGVGVGWDHEFDNGFGSRVSLSYDRFGDEVQLWSLGVGMSYRF</sequence>
<dbReference type="EMBL" id="BMDX01000027">
    <property type="protein sequence ID" value="GGA89355.1"/>
    <property type="molecule type" value="Genomic_DNA"/>
</dbReference>